<organism evidence="1 2">
    <name type="scientific">Gossypium arboreum</name>
    <name type="common">Tree cotton</name>
    <name type="synonym">Gossypium nanking</name>
    <dbReference type="NCBI Taxonomy" id="29729"/>
    <lineage>
        <taxon>Eukaryota</taxon>
        <taxon>Viridiplantae</taxon>
        <taxon>Streptophyta</taxon>
        <taxon>Embryophyta</taxon>
        <taxon>Tracheophyta</taxon>
        <taxon>Spermatophyta</taxon>
        <taxon>Magnoliopsida</taxon>
        <taxon>eudicotyledons</taxon>
        <taxon>Gunneridae</taxon>
        <taxon>Pentapetalae</taxon>
        <taxon>rosids</taxon>
        <taxon>malvids</taxon>
        <taxon>Malvales</taxon>
        <taxon>Malvaceae</taxon>
        <taxon>Malvoideae</taxon>
        <taxon>Gossypium</taxon>
    </lineage>
</organism>
<proteinExistence type="predicted"/>
<protein>
    <submittedName>
        <fullName evidence="1">Suppressor STP22 of temperature-sensitive alpha-factor receptor and arginine permease</fullName>
    </submittedName>
</protein>
<keyword evidence="2" id="KW-1185">Reference proteome</keyword>
<gene>
    <name evidence="1" type="ORF">F383_03651</name>
</gene>
<dbReference type="EMBL" id="KN408165">
    <property type="protein sequence ID" value="KHG17390.1"/>
    <property type="molecule type" value="Genomic_DNA"/>
</dbReference>
<dbReference type="Proteomes" id="UP000032142">
    <property type="component" value="Unassembled WGS sequence"/>
</dbReference>
<reference evidence="2" key="1">
    <citation type="submission" date="2014-09" db="EMBL/GenBank/DDBJ databases">
        <authorList>
            <person name="Mudge J."/>
            <person name="Ramaraj T."/>
            <person name="Lindquist I.E."/>
            <person name="Bharti A.K."/>
            <person name="Sundararajan A."/>
            <person name="Cameron C.T."/>
            <person name="Woodward J.E."/>
            <person name="May G.D."/>
            <person name="Brubaker C."/>
            <person name="Broadhvest J."/>
            <person name="Wilkins T.A."/>
        </authorList>
    </citation>
    <scope>NUCLEOTIDE SEQUENCE</scope>
    <source>
        <strain evidence="2">cv. AKA8401</strain>
    </source>
</reference>
<keyword evidence="1" id="KW-0675">Receptor</keyword>
<sequence>MLGILDQVTSSGIVIKVYDTIDCFAMVMHRQNIPVNLIVKFG</sequence>
<name>A0A0B0NX60_GOSAR</name>
<evidence type="ECO:0000313" key="1">
    <source>
        <dbReference type="EMBL" id="KHG17390.1"/>
    </source>
</evidence>
<dbReference type="AlphaFoldDB" id="A0A0B0NX60"/>
<accession>A0A0B0NX60</accession>
<evidence type="ECO:0000313" key="2">
    <source>
        <dbReference type="Proteomes" id="UP000032142"/>
    </source>
</evidence>